<proteinExistence type="predicted"/>
<dbReference type="EMBL" id="CM047583">
    <property type="protein sequence ID" value="KAI9912912.1"/>
    <property type="molecule type" value="Genomic_DNA"/>
</dbReference>
<sequence>MWDIPRRHYSLSWLLLILYMCAYFFSTKSETSNSKAVAQVLRHLVIFLIASKGYLYYVVWFAVNNIE</sequence>
<accession>A0ACC0W383</accession>
<comment type="caution">
    <text evidence="1">The sequence shown here is derived from an EMBL/GenBank/DDBJ whole genome shotgun (WGS) entry which is preliminary data.</text>
</comment>
<name>A0ACC0W383_9STRA</name>
<evidence type="ECO:0000313" key="2">
    <source>
        <dbReference type="Proteomes" id="UP001163321"/>
    </source>
</evidence>
<reference evidence="1 2" key="1">
    <citation type="journal article" date="2022" name="bioRxiv">
        <title>The genome of the oomycete Peronosclerospora sorghi, a cosmopolitan pathogen of maize and sorghum, is inflated with dispersed pseudogenes.</title>
        <authorList>
            <person name="Fletcher K."/>
            <person name="Martin F."/>
            <person name="Isakeit T."/>
            <person name="Cavanaugh K."/>
            <person name="Magill C."/>
            <person name="Michelmore R."/>
        </authorList>
    </citation>
    <scope>NUCLEOTIDE SEQUENCE [LARGE SCALE GENOMIC DNA]</scope>
    <source>
        <strain evidence="1">P6</strain>
    </source>
</reference>
<gene>
    <name evidence="1" type="ORF">PsorP6_006602</name>
</gene>
<evidence type="ECO:0000313" key="1">
    <source>
        <dbReference type="EMBL" id="KAI9912912.1"/>
    </source>
</evidence>
<keyword evidence="2" id="KW-1185">Reference proteome</keyword>
<organism evidence="1 2">
    <name type="scientific">Peronosclerospora sorghi</name>
    <dbReference type="NCBI Taxonomy" id="230839"/>
    <lineage>
        <taxon>Eukaryota</taxon>
        <taxon>Sar</taxon>
        <taxon>Stramenopiles</taxon>
        <taxon>Oomycota</taxon>
        <taxon>Peronosporomycetes</taxon>
        <taxon>Peronosporales</taxon>
        <taxon>Peronosporaceae</taxon>
        <taxon>Peronosclerospora</taxon>
    </lineage>
</organism>
<dbReference type="Proteomes" id="UP001163321">
    <property type="component" value="Chromosome 4"/>
</dbReference>
<protein>
    <submittedName>
        <fullName evidence="1">Uncharacterized protein</fullName>
    </submittedName>
</protein>